<dbReference type="Proteomes" id="UP000663193">
    <property type="component" value="Chromosome 1"/>
</dbReference>
<dbReference type="OrthoDB" id="3796155at2759"/>
<feature type="compositionally biased region" description="Basic and acidic residues" evidence="1">
    <location>
        <begin position="1"/>
        <end position="10"/>
    </location>
</feature>
<proteinExistence type="predicted"/>
<evidence type="ECO:0000313" key="3">
    <source>
        <dbReference type="Proteomes" id="UP000663193"/>
    </source>
</evidence>
<feature type="region of interest" description="Disordered" evidence="1">
    <location>
        <begin position="1"/>
        <end position="29"/>
    </location>
</feature>
<sequence length="72" mass="8141">MERSKMEKRPLKCPTKPMTSASSSQPSISRGDMVFSLQHAKTKVVTFNPLLTPSPLLDAKVMERKQRILAQR</sequence>
<name>A0A7U2ETS5_PHANO</name>
<accession>A0A7U2ETS5</accession>
<protein>
    <submittedName>
        <fullName evidence="2">Uncharacterized protein</fullName>
    </submittedName>
</protein>
<feature type="compositionally biased region" description="Polar residues" evidence="1">
    <location>
        <begin position="17"/>
        <end position="28"/>
    </location>
</feature>
<dbReference type="AlphaFoldDB" id="A0A7U2ETS5"/>
<dbReference type="VEuPathDB" id="FungiDB:JI435_004480"/>
<organism evidence="2 3">
    <name type="scientific">Phaeosphaeria nodorum (strain SN15 / ATCC MYA-4574 / FGSC 10173)</name>
    <name type="common">Glume blotch fungus</name>
    <name type="synonym">Parastagonospora nodorum</name>
    <dbReference type="NCBI Taxonomy" id="321614"/>
    <lineage>
        <taxon>Eukaryota</taxon>
        <taxon>Fungi</taxon>
        <taxon>Dikarya</taxon>
        <taxon>Ascomycota</taxon>
        <taxon>Pezizomycotina</taxon>
        <taxon>Dothideomycetes</taxon>
        <taxon>Pleosporomycetidae</taxon>
        <taxon>Pleosporales</taxon>
        <taxon>Pleosporineae</taxon>
        <taxon>Phaeosphaeriaceae</taxon>
        <taxon>Parastagonospora</taxon>
    </lineage>
</organism>
<keyword evidence="3" id="KW-1185">Reference proteome</keyword>
<dbReference type="EMBL" id="CP069023">
    <property type="protein sequence ID" value="QRC90934.1"/>
    <property type="molecule type" value="Genomic_DNA"/>
</dbReference>
<evidence type="ECO:0000313" key="2">
    <source>
        <dbReference type="EMBL" id="QRC90934.1"/>
    </source>
</evidence>
<gene>
    <name evidence="2" type="ORF">JI435_004480</name>
</gene>
<evidence type="ECO:0000256" key="1">
    <source>
        <dbReference type="SAM" id="MobiDB-lite"/>
    </source>
</evidence>
<reference evidence="3" key="1">
    <citation type="journal article" date="2021" name="BMC Genomics">
        <title>Chromosome-level genome assembly and manually-curated proteome of model necrotroph Parastagonospora nodorum Sn15 reveals a genome-wide trove of candidate effector homologs, and redundancy of virulence-related functions within an accessory chromosome.</title>
        <authorList>
            <person name="Bertazzoni S."/>
            <person name="Jones D.A.B."/>
            <person name="Phan H.T."/>
            <person name="Tan K.-C."/>
            <person name="Hane J.K."/>
        </authorList>
    </citation>
    <scope>NUCLEOTIDE SEQUENCE [LARGE SCALE GENOMIC DNA]</scope>
    <source>
        <strain evidence="3">SN15 / ATCC MYA-4574 / FGSC 10173)</strain>
    </source>
</reference>